<dbReference type="OrthoDB" id="4790304at2"/>
<dbReference type="PANTHER" id="PTHR35010:SF2">
    <property type="entry name" value="BLL4672 PROTEIN"/>
    <property type="match status" value="1"/>
</dbReference>
<dbReference type="GO" id="GO:0003677">
    <property type="term" value="F:DNA binding"/>
    <property type="evidence" value="ECO:0007669"/>
    <property type="project" value="InterPro"/>
</dbReference>
<dbReference type="Pfam" id="PF17765">
    <property type="entry name" value="MLTR_LBD"/>
    <property type="match status" value="1"/>
</dbReference>
<accession>A0A5N0VCN2</accession>
<organism evidence="2 3">
    <name type="scientific">Amycolatopsis acidicola</name>
    <dbReference type="NCBI Taxonomy" id="2596893"/>
    <lineage>
        <taxon>Bacteria</taxon>
        <taxon>Bacillati</taxon>
        <taxon>Actinomycetota</taxon>
        <taxon>Actinomycetes</taxon>
        <taxon>Pseudonocardiales</taxon>
        <taxon>Pseudonocardiaceae</taxon>
        <taxon>Amycolatopsis</taxon>
    </lineage>
</organism>
<dbReference type="AlphaFoldDB" id="A0A5N0VCN2"/>
<name>A0A5N0VCN2_9PSEU</name>
<proteinExistence type="predicted"/>
<evidence type="ECO:0000313" key="3">
    <source>
        <dbReference type="Proteomes" id="UP000319769"/>
    </source>
</evidence>
<dbReference type="Gene3D" id="1.10.260.40">
    <property type="entry name" value="lambda repressor-like DNA-binding domains"/>
    <property type="match status" value="1"/>
</dbReference>
<dbReference type="Proteomes" id="UP000319769">
    <property type="component" value="Unassembled WGS sequence"/>
</dbReference>
<keyword evidence="3" id="KW-1185">Reference proteome</keyword>
<evidence type="ECO:0000259" key="1">
    <source>
        <dbReference type="Pfam" id="PF17765"/>
    </source>
</evidence>
<sequence>MRRAAREFLAVRRGSIDPVQVGLPVGPRRRVPGLRRDELALLAGIDSEACALVERGDLTAVPASVLHAVASALRLDKDDRRHLFDLARGLGAASARRRTPEAGLRERLRQVLDGITSGPALVRNTRLDILGGNDQGRMLFRHLFEDELPSNYGRYVFLDPRAKIFLPDWAHVADDAIMLLRGEADRYPYEPGLTELVGELCTRSDEFRVRWAARAQPGRGELRRFHHPAAGDLELTRDVFDLAAEPGLSLLVFTAAPGSPSGAALRSLACQSHPGR</sequence>
<feature type="domain" description="MmyB-like transcription regulator ligand binding" evidence="1">
    <location>
        <begin position="105"/>
        <end position="268"/>
    </location>
</feature>
<dbReference type="PANTHER" id="PTHR35010">
    <property type="entry name" value="BLL4672 PROTEIN-RELATED"/>
    <property type="match status" value="1"/>
</dbReference>
<reference evidence="2" key="1">
    <citation type="submission" date="2019-09" db="EMBL/GenBank/DDBJ databases">
        <authorList>
            <person name="Teo W.F.A."/>
            <person name="Duangmal K."/>
        </authorList>
    </citation>
    <scope>NUCLEOTIDE SEQUENCE [LARGE SCALE GENOMIC DNA]</scope>
    <source>
        <strain evidence="2">K81G1</strain>
    </source>
</reference>
<dbReference type="Gene3D" id="3.30.450.180">
    <property type="match status" value="1"/>
</dbReference>
<evidence type="ECO:0000313" key="2">
    <source>
        <dbReference type="EMBL" id="KAA9163338.1"/>
    </source>
</evidence>
<dbReference type="InterPro" id="IPR041413">
    <property type="entry name" value="MLTR_LBD"/>
</dbReference>
<dbReference type="EMBL" id="VMNW02000010">
    <property type="protein sequence ID" value="KAA9163338.1"/>
    <property type="molecule type" value="Genomic_DNA"/>
</dbReference>
<dbReference type="InterPro" id="IPR010982">
    <property type="entry name" value="Lambda_DNA-bd_dom_sf"/>
</dbReference>
<gene>
    <name evidence="2" type="ORF">FPZ12_009840</name>
</gene>
<protein>
    <submittedName>
        <fullName evidence="2">Transcriptional regulator</fullName>
    </submittedName>
</protein>
<comment type="caution">
    <text evidence="2">The sequence shown here is derived from an EMBL/GenBank/DDBJ whole genome shotgun (WGS) entry which is preliminary data.</text>
</comment>